<reference evidence="2 3" key="1">
    <citation type="submission" date="2020-04" db="EMBL/GenBank/DDBJ databases">
        <title>Achromobacter ruhlandii genome sequencing and assembly.</title>
        <authorList>
            <person name="Martins R.C.R."/>
            <person name="Perdigao-Neto L.V."/>
            <person name="Levin A.S.S."/>
            <person name="Costa S.F."/>
        </authorList>
    </citation>
    <scope>NUCLEOTIDE SEQUENCE [LARGE SCALE GENOMIC DNA]</scope>
    <source>
        <strain evidence="2 3">9035ralo</strain>
    </source>
</reference>
<dbReference type="EMBL" id="JABBZE010000528">
    <property type="protein sequence ID" value="NMU93115.1"/>
    <property type="molecule type" value="Genomic_DNA"/>
</dbReference>
<organism evidence="2 3">
    <name type="scientific">Achromobacter ruhlandii</name>
    <dbReference type="NCBI Taxonomy" id="72557"/>
    <lineage>
        <taxon>Bacteria</taxon>
        <taxon>Pseudomonadati</taxon>
        <taxon>Pseudomonadota</taxon>
        <taxon>Betaproteobacteria</taxon>
        <taxon>Burkholderiales</taxon>
        <taxon>Alcaligenaceae</taxon>
        <taxon>Achromobacter</taxon>
    </lineage>
</organism>
<sequence>GPRPFGAGGVVTAVGREASGATVVDVDARRSLDDPWPSLARVIWLALALLLLAVHAPLAVLRLRAAAARKRGLAEYARRPAAARSAFF</sequence>
<proteinExistence type="predicted"/>
<evidence type="ECO:0000256" key="1">
    <source>
        <dbReference type="SAM" id="Phobius"/>
    </source>
</evidence>
<keyword evidence="1" id="KW-0812">Transmembrane</keyword>
<dbReference type="AlphaFoldDB" id="A0A848NUB3"/>
<evidence type="ECO:0000313" key="3">
    <source>
        <dbReference type="Proteomes" id="UP000542405"/>
    </source>
</evidence>
<comment type="caution">
    <text evidence="2">The sequence shown here is derived from an EMBL/GenBank/DDBJ whole genome shotgun (WGS) entry which is preliminary data.</text>
</comment>
<protein>
    <submittedName>
        <fullName evidence="2">Intracellular growth attenuator igaA</fullName>
    </submittedName>
</protein>
<feature type="non-terminal residue" evidence="2">
    <location>
        <position position="1"/>
    </location>
</feature>
<keyword evidence="1" id="KW-1133">Transmembrane helix</keyword>
<feature type="transmembrane region" description="Helical" evidence="1">
    <location>
        <begin position="42"/>
        <end position="61"/>
    </location>
</feature>
<evidence type="ECO:0000313" key="2">
    <source>
        <dbReference type="EMBL" id="NMU93115.1"/>
    </source>
</evidence>
<dbReference type="Proteomes" id="UP000542405">
    <property type="component" value="Unassembled WGS sequence"/>
</dbReference>
<name>A0A848NUB3_9BURK</name>
<accession>A0A848NUB3</accession>
<gene>
    <name evidence="2" type="ORF">HGQ98_26805</name>
</gene>
<keyword evidence="1" id="KW-0472">Membrane</keyword>